<evidence type="ECO:0000313" key="4">
    <source>
        <dbReference type="EMBL" id="CBY11438.1"/>
    </source>
</evidence>
<dbReference type="InParanoid" id="E4XNK0"/>
<dbReference type="PANTHER" id="PTHR21551:SF0">
    <property type="entry name" value="PROTEIN ASSOCIATED WITH TOPO II RELATED-1, ISOFORM A"/>
    <property type="match status" value="1"/>
</dbReference>
<dbReference type="InterPro" id="IPR039900">
    <property type="entry name" value="Pat1-like"/>
</dbReference>
<dbReference type="GO" id="GO:0000290">
    <property type="term" value="P:deadenylation-dependent decapping of nuclear-transcribed mRNA"/>
    <property type="evidence" value="ECO:0007669"/>
    <property type="project" value="InterPro"/>
</dbReference>
<comment type="subcellular location">
    <subcellularLocation>
        <location evidence="1">Cytoplasm</location>
        <location evidence="1">P-body</location>
    </subcellularLocation>
</comment>
<dbReference type="GO" id="GO:0000932">
    <property type="term" value="C:P-body"/>
    <property type="evidence" value="ECO:0007669"/>
    <property type="project" value="UniProtKB-SubCell"/>
</dbReference>
<dbReference type="Proteomes" id="UP000011014">
    <property type="component" value="Unassembled WGS sequence"/>
</dbReference>
<dbReference type="EMBL" id="FN653084">
    <property type="protein sequence ID" value="CBY11438.1"/>
    <property type="molecule type" value="Genomic_DNA"/>
</dbReference>
<evidence type="ECO:0000313" key="5">
    <source>
        <dbReference type="EMBL" id="CBY34636.1"/>
    </source>
</evidence>
<reference evidence="4" key="1">
    <citation type="journal article" date="2010" name="Science">
        <title>Plasticity of animal genome architecture unmasked by rapid evolution of a pelagic tunicate.</title>
        <authorList>
            <person name="Denoeud F."/>
            <person name="Henriet S."/>
            <person name="Mungpakdee S."/>
            <person name="Aury J.M."/>
            <person name="Da Silva C."/>
            <person name="Brinkmann H."/>
            <person name="Mikhaleva J."/>
            <person name="Olsen L.C."/>
            <person name="Jubin C."/>
            <person name="Canestro C."/>
            <person name="Bouquet J.M."/>
            <person name="Danks G."/>
            <person name="Poulain J."/>
            <person name="Campsteijn C."/>
            <person name="Adamski M."/>
            <person name="Cross I."/>
            <person name="Yadetie F."/>
            <person name="Muffato M."/>
            <person name="Louis A."/>
            <person name="Butcher S."/>
            <person name="Tsagkogeorga G."/>
            <person name="Konrad A."/>
            <person name="Singh S."/>
            <person name="Jensen M.F."/>
            <person name="Cong E.H."/>
            <person name="Eikeseth-Otteraa H."/>
            <person name="Noel B."/>
            <person name="Anthouard V."/>
            <person name="Porcel B.M."/>
            <person name="Kachouri-Lafond R."/>
            <person name="Nishino A."/>
            <person name="Ugolini M."/>
            <person name="Chourrout P."/>
            <person name="Nishida H."/>
            <person name="Aasland R."/>
            <person name="Huzurbazar S."/>
            <person name="Westhof E."/>
            <person name="Delsuc F."/>
            <person name="Lehrach H."/>
            <person name="Reinhardt R."/>
            <person name="Weissenbach J."/>
            <person name="Roy S.W."/>
            <person name="Artiguenave F."/>
            <person name="Postlethwait J.H."/>
            <person name="Manak J.R."/>
            <person name="Thompson E.M."/>
            <person name="Jaillon O."/>
            <person name="Du Pasquier L."/>
            <person name="Boudinot P."/>
            <person name="Liberles D.A."/>
            <person name="Volff J.N."/>
            <person name="Philippe H."/>
            <person name="Lenhard B."/>
            <person name="Roest Crollius H."/>
            <person name="Wincker P."/>
            <person name="Chourrout D."/>
        </authorList>
    </citation>
    <scope>NUCLEOTIDE SEQUENCE [LARGE SCALE GENOMIC DNA]</scope>
</reference>
<keyword evidence="6" id="KW-1185">Reference proteome</keyword>
<gene>
    <name evidence="4" type="ORF">GSOID_T00015761001</name>
    <name evidence="5" type="ORF">GSOID_T00024665001</name>
</gene>
<dbReference type="Proteomes" id="UP000001307">
    <property type="component" value="Unassembled WGS sequence"/>
</dbReference>
<protein>
    <submittedName>
        <fullName evidence="4">Uncharacterized protein</fullName>
    </submittedName>
</protein>
<dbReference type="GO" id="GO:0003723">
    <property type="term" value="F:RNA binding"/>
    <property type="evidence" value="ECO:0007669"/>
    <property type="project" value="TreeGrafter"/>
</dbReference>
<evidence type="ECO:0000256" key="2">
    <source>
        <dbReference type="ARBA" id="ARBA00022490"/>
    </source>
</evidence>
<sequence>MAKSAEEAVSEDGIEDHNAIEPPKQTNKLKLLKEIEAAFMVLMDLELMVQDELRNFGQEAKKTAELVSFIKPSEKVRLVSLLSIRKGKRLVQRTLPYLNQEDAAEILVCFFNNLALLIKRDVDDDVLHELYDVLANTINTLDLEKIIEMASRKRHNNLKPIACHSFGASMICKLLDRGQILLSQMSIQEFPADWRQAWLDLVKTLTREIAAVAVKGVLPPLLGVYPALAKALERSASQKHLIGHLNGTQTAAKAAPVFNNQNSFGY</sequence>
<dbReference type="OrthoDB" id="10072384at2759"/>
<feature type="region of interest" description="Disordered" evidence="3">
    <location>
        <begin position="1"/>
        <end position="21"/>
    </location>
</feature>
<dbReference type="AlphaFoldDB" id="E4XNK0"/>
<name>E4XNK0_OIKDI</name>
<dbReference type="PANTHER" id="PTHR21551">
    <property type="entry name" value="TOPOISOMERASE II-ASSOCIATED PROTEIN PAT1"/>
    <property type="match status" value="1"/>
</dbReference>
<evidence type="ECO:0000256" key="1">
    <source>
        <dbReference type="ARBA" id="ARBA00004201"/>
    </source>
</evidence>
<dbReference type="EMBL" id="FN654527">
    <property type="protein sequence ID" value="CBY34636.1"/>
    <property type="molecule type" value="Genomic_DNA"/>
</dbReference>
<dbReference type="GO" id="GO:0033962">
    <property type="term" value="P:P-body assembly"/>
    <property type="evidence" value="ECO:0007669"/>
    <property type="project" value="TreeGrafter"/>
</dbReference>
<evidence type="ECO:0000313" key="6">
    <source>
        <dbReference type="Proteomes" id="UP000001307"/>
    </source>
</evidence>
<organism evidence="4">
    <name type="scientific">Oikopleura dioica</name>
    <name type="common">Tunicate</name>
    <dbReference type="NCBI Taxonomy" id="34765"/>
    <lineage>
        <taxon>Eukaryota</taxon>
        <taxon>Metazoa</taxon>
        <taxon>Chordata</taxon>
        <taxon>Tunicata</taxon>
        <taxon>Appendicularia</taxon>
        <taxon>Copelata</taxon>
        <taxon>Oikopleuridae</taxon>
        <taxon>Oikopleura</taxon>
    </lineage>
</organism>
<keyword evidence="2" id="KW-0963">Cytoplasm</keyword>
<proteinExistence type="predicted"/>
<evidence type="ECO:0000256" key="3">
    <source>
        <dbReference type="SAM" id="MobiDB-lite"/>
    </source>
</evidence>
<accession>E4XNK0</accession>